<dbReference type="SUPFAM" id="SSF51735">
    <property type="entry name" value="NAD(P)-binding Rossmann-fold domains"/>
    <property type="match status" value="1"/>
</dbReference>
<dbReference type="PROSITE" id="PS00061">
    <property type="entry name" value="ADH_SHORT"/>
    <property type="match status" value="1"/>
</dbReference>
<dbReference type="SMART" id="SM00822">
    <property type="entry name" value="PKS_KR"/>
    <property type="match status" value="1"/>
</dbReference>
<evidence type="ECO:0000256" key="1">
    <source>
        <dbReference type="ARBA" id="ARBA00006484"/>
    </source>
</evidence>
<evidence type="ECO:0000259" key="3">
    <source>
        <dbReference type="SMART" id="SM00822"/>
    </source>
</evidence>
<keyword evidence="2" id="KW-0560">Oxidoreductase</keyword>
<keyword evidence="5" id="KW-1185">Reference proteome</keyword>
<dbReference type="Pfam" id="PF13561">
    <property type="entry name" value="adh_short_C2"/>
    <property type="match status" value="1"/>
</dbReference>
<feature type="domain" description="Ketoreductase" evidence="3">
    <location>
        <begin position="6"/>
        <end position="193"/>
    </location>
</feature>
<reference evidence="4 5" key="1">
    <citation type="submission" date="2020-04" db="EMBL/GenBank/DDBJ databases">
        <authorList>
            <person name="Klaysubun C."/>
            <person name="Duangmal K."/>
            <person name="Lipun K."/>
        </authorList>
    </citation>
    <scope>NUCLEOTIDE SEQUENCE [LARGE SCALE GENOMIC DNA]</scope>
    <source>
        <strain evidence="4 5">K10HN5</strain>
    </source>
</reference>
<comment type="similarity">
    <text evidence="1">Belongs to the short-chain dehydrogenases/reductases (SDR) family.</text>
</comment>
<dbReference type="InterPro" id="IPR057326">
    <property type="entry name" value="KR_dom"/>
</dbReference>
<dbReference type="InterPro" id="IPR002347">
    <property type="entry name" value="SDR_fam"/>
</dbReference>
<gene>
    <name evidence="4" type="ORF">HF526_30710</name>
</gene>
<comment type="caution">
    <text evidence="4">The sequence shown here is derived from an EMBL/GenBank/DDBJ whole genome shotgun (WGS) entry which is preliminary data.</text>
</comment>
<dbReference type="PRINTS" id="PR00080">
    <property type="entry name" value="SDRFAMILY"/>
</dbReference>
<dbReference type="Proteomes" id="UP000820669">
    <property type="component" value="Unassembled WGS sequence"/>
</dbReference>
<organism evidence="4 5">
    <name type="scientific">Pseudonocardia acidicola</name>
    <dbReference type="NCBI Taxonomy" id="2724939"/>
    <lineage>
        <taxon>Bacteria</taxon>
        <taxon>Bacillati</taxon>
        <taxon>Actinomycetota</taxon>
        <taxon>Actinomycetes</taxon>
        <taxon>Pseudonocardiales</taxon>
        <taxon>Pseudonocardiaceae</taxon>
        <taxon>Pseudonocardia</taxon>
    </lineage>
</organism>
<dbReference type="InterPro" id="IPR020904">
    <property type="entry name" value="Sc_DH/Rdtase_CS"/>
</dbReference>
<dbReference type="PANTHER" id="PTHR43639:SF1">
    <property type="entry name" value="SHORT-CHAIN DEHYDROGENASE_REDUCTASE FAMILY PROTEIN"/>
    <property type="match status" value="1"/>
</dbReference>
<dbReference type="InterPro" id="IPR036291">
    <property type="entry name" value="NAD(P)-bd_dom_sf"/>
</dbReference>
<evidence type="ECO:0000313" key="5">
    <source>
        <dbReference type="Proteomes" id="UP000820669"/>
    </source>
</evidence>
<accession>A0ABX1SM34</accession>
<dbReference type="PRINTS" id="PR00081">
    <property type="entry name" value="GDHRDH"/>
</dbReference>
<dbReference type="Gene3D" id="3.40.50.720">
    <property type="entry name" value="NAD(P)-binding Rossmann-like Domain"/>
    <property type="match status" value="1"/>
</dbReference>
<dbReference type="RefSeq" id="WP_169385152.1">
    <property type="nucleotide sequence ID" value="NZ_JAAXLA010000093.1"/>
</dbReference>
<evidence type="ECO:0000313" key="4">
    <source>
        <dbReference type="EMBL" id="NMI01638.1"/>
    </source>
</evidence>
<protein>
    <submittedName>
        <fullName evidence="4">SDR family oxidoreductase</fullName>
    </submittedName>
</protein>
<name>A0ABX1SM34_9PSEU</name>
<dbReference type="EMBL" id="JAAXLA010000093">
    <property type="protein sequence ID" value="NMI01638.1"/>
    <property type="molecule type" value="Genomic_DNA"/>
</dbReference>
<dbReference type="PROSITE" id="PS51257">
    <property type="entry name" value="PROKAR_LIPOPROTEIN"/>
    <property type="match status" value="1"/>
</dbReference>
<sequence length="264" mass="27411">MGLENKVVLVTGSASGIGAACAREAARRGARVVVNYSRSAEEAEQTAETIRSGGGEVLVVQADVSSDEQVRSMVSRVEQAWGGVDVLVNNAGYTSFVDFDDLDGLTDEVWTRTLGVNLMGTWYATRAVAVGMRARGAGAIVNVSSVGGVTASGSSIAYVVSKSGVLTMTKALARTLGPQIRVNAVAAGFVQTRWWGRQGYGDASRVEQLATSVAEKTPLRKVAAPDDIADAVLWLADGAALVTGETILVDAGMHLGAPPVSGRR</sequence>
<dbReference type="PANTHER" id="PTHR43639">
    <property type="entry name" value="OXIDOREDUCTASE, SHORT-CHAIN DEHYDROGENASE/REDUCTASE FAMILY (AFU_ORTHOLOGUE AFUA_5G02870)"/>
    <property type="match status" value="1"/>
</dbReference>
<evidence type="ECO:0000256" key="2">
    <source>
        <dbReference type="ARBA" id="ARBA00023002"/>
    </source>
</evidence>
<proteinExistence type="inferred from homology"/>